<evidence type="ECO:0000313" key="3">
    <source>
        <dbReference type="Proteomes" id="UP001469749"/>
    </source>
</evidence>
<comment type="caution">
    <text evidence="2">The sequence shown here is derived from an EMBL/GenBank/DDBJ whole genome shotgun (WGS) entry which is preliminary data.</text>
</comment>
<dbReference type="EMBL" id="JBBMEK010000046">
    <property type="protein sequence ID" value="MEQ2364560.1"/>
    <property type="molecule type" value="Genomic_DNA"/>
</dbReference>
<feature type="transmembrane region" description="Helical" evidence="1">
    <location>
        <begin position="138"/>
        <end position="163"/>
    </location>
</feature>
<feature type="transmembrane region" description="Helical" evidence="1">
    <location>
        <begin position="91"/>
        <end position="117"/>
    </location>
</feature>
<keyword evidence="1" id="KW-0472">Membrane</keyword>
<sequence length="164" mass="18649">MNWTIYGMECVGALILFTCLIMISLCKNPVWWIHDYPKDIQEKYFETHERIPTEVLSAPVFLKKGFAVLLALSILTALALAAGATDFKTGFLYAYGLWLLVDWYDCFFLDWVLFANVKRIRLPGTEHMDKAYHQKKYHVVRSVIGMALGLVPCLLCALIVAVLG</sequence>
<feature type="transmembrane region" description="Helical" evidence="1">
    <location>
        <begin position="6"/>
        <end position="26"/>
    </location>
</feature>
<name>A0ABV1B3K1_9FIRM</name>
<accession>A0ABV1B3K1</accession>
<proteinExistence type="predicted"/>
<evidence type="ECO:0000256" key="1">
    <source>
        <dbReference type="SAM" id="Phobius"/>
    </source>
</evidence>
<gene>
    <name evidence="2" type="ORF">WMO25_05540</name>
</gene>
<reference evidence="2 3" key="1">
    <citation type="submission" date="2024-03" db="EMBL/GenBank/DDBJ databases">
        <title>Human intestinal bacterial collection.</title>
        <authorList>
            <person name="Pauvert C."/>
            <person name="Hitch T.C.A."/>
            <person name="Clavel T."/>
        </authorList>
    </citation>
    <scope>NUCLEOTIDE SEQUENCE [LARGE SCALE GENOMIC DNA]</scope>
    <source>
        <strain evidence="2 3">CLA-AA-H190</strain>
    </source>
</reference>
<dbReference type="RefSeq" id="WP_349084515.1">
    <property type="nucleotide sequence ID" value="NZ_JBBMEK010000046.1"/>
</dbReference>
<evidence type="ECO:0000313" key="2">
    <source>
        <dbReference type="EMBL" id="MEQ2364560.1"/>
    </source>
</evidence>
<keyword evidence="1" id="KW-1133">Transmembrane helix</keyword>
<keyword evidence="1" id="KW-0812">Transmembrane</keyword>
<organism evidence="2 3">
    <name type="scientific">Coprococcus intestinihominis</name>
    <dbReference type="NCBI Taxonomy" id="3133154"/>
    <lineage>
        <taxon>Bacteria</taxon>
        <taxon>Bacillati</taxon>
        <taxon>Bacillota</taxon>
        <taxon>Clostridia</taxon>
        <taxon>Lachnospirales</taxon>
        <taxon>Lachnospiraceae</taxon>
        <taxon>Coprococcus</taxon>
    </lineage>
</organism>
<keyword evidence="3" id="KW-1185">Reference proteome</keyword>
<protein>
    <submittedName>
        <fullName evidence="2">Uncharacterized protein</fullName>
    </submittedName>
</protein>
<feature type="transmembrane region" description="Helical" evidence="1">
    <location>
        <begin position="66"/>
        <end position="85"/>
    </location>
</feature>
<dbReference type="Proteomes" id="UP001469749">
    <property type="component" value="Unassembled WGS sequence"/>
</dbReference>